<feature type="domain" description="Cation efflux protein transmembrane" evidence="11">
    <location>
        <begin position="384"/>
        <end position="669"/>
    </location>
</feature>
<dbReference type="InterPro" id="IPR027470">
    <property type="entry name" value="Cation_efflux_CTD"/>
</dbReference>
<evidence type="ECO:0000259" key="12">
    <source>
        <dbReference type="Pfam" id="PF10328"/>
    </source>
</evidence>
<dbReference type="PANTHER" id="PTHR11562:SF17">
    <property type="entry name" value="RE54080P-RELATED"/>
    <property type="match status" value="1"/>
</dbReference>
<dbReference type="InterPro" id="IPR002524">
    <property type="entry name" value="Cation_efflux"/>
</dbReference>
<reference evidence="14" key="1">
    <citation type="submission" date="2023-06" db="EMBL/GenBank/DDBJ databases">
        <authorList>
            <person name="Delattre M."/>
        </authorList>
    </citation>
    <scope>NUCLEOTIDE SEQUENCE</scope>
    <source>
        <strain evidence="14">AF72</strain>
    </source>
</reference>
<feature type="transmembrane region" description="Helical" evidence="10">
    <location>
        <begin position="170"/>
        <end position="190"/>
    </location>
</feature>
<dbReference type="AlphaFoldDB" id="A0AA36CFM6"/>
<organism evidence="14 15">
    <name type="scientific">Mesorhabditis spiculigera</name>
    <dbReference type="NCBI Taxonomy" id="96644"/>
    <lineage>
        <taxon>Eukaryota</taxon>
        <taxon>Metazoa</taxon>
        <taxon>Ecdysozoa</taxon>
        <taxon>Nematoda</taxon>
        <taxon>Chromadorea</taxon>
        <taxon>Rhabditida</taxon>
        <taxon>Rhabditina</taxon>
        <taxon>Rhabditomorpha</taxon>
        <taxon>Rhabditoidea</taxon>
        <taxon>Rhabditidae</taxon>
        <taxon>Mesorhabditinae</taxon>
        <taxon>Mesorhabditis</taxon>
    </lineage>
</organism>
<dbReference type="Pfam" id="PF16916">
    <property type="entry name" value="ZT_dimer"/>
    <property type="match status" value="1"/>
</dbReference>
<feature type="compositionally biased region" description="Basic and acidic residues" evidence="9">
    <location>
        <begin position="536"/>
        <end position="551"/>
    </location>
</feature>
<dbReference type="InterPro" id="IPR019430">
    <property type="entry name" value="7TM_GPCR_serpentine_rcpt_Srx"/>
</dbReference>
<keyword evidence="7" id="KW-0406">Ion transport</keyword>
<feature type="transmembrane region" description="Helical" evidence="10">
    <location>
        <begin position="240"/>
        <end position="262"/>
    </location>
</feature>
<feature type="transmembrane region" description="Helical" evidence="10">
    <location>
        <begin position="414"/>
        <end position="434"/>
    </location>
</feature>
<evidence type="ECO:0000256" key="2">
    <source>
        <dbReference type="ARBA" id="ARBA00008873"/>
    </source>
</evidence>
<feature type="domain" description="Cation efflux protein cytoplasmic" evidence="13">
    <location>
        <begin position="674"/>
        <end position="748"/>
    </location>
</feature>
<evidence type="ECO:0000256" key="7">
    <source>
        <dbReference type="ARBA" id="ARBA00023065"/>
    </source>
</evidence>
<feature type="transmembrane region" description="Helical" evidence="10">
    <location>
        <begin position="82"/>
        <end position="103"/>
    </location>
</feature>
<feature type="non-terminal residue" evidence="14">
    <location>
        <position position="763"/>
    </location>
</feature>
<feature type="compositionally biased region" description="Basic residues" evidence="9">
    <location>
        <begin position="552"/>
        <end position="570"/>
    </location>
</feature>
<feature type="transmembrane region" description="Helical" evidence="10">
    <location>
        <begin position="619"/>
        <end position="641"/>
    </location>
</feature>
<evidence type="ECO:0000313" key="15">
    <source>
        <dbReference type="Proteomes" id="UP001177023"/>
    </source>
</evidence>
<evidence type="ECO:0000259" key="13">
    <source>
        <dbReference type="Pfam" id="PF16916"/>
    </source>
</evidence>
<protein>
    <submittedName>
        <fullName evidence="14">Uncharacterized protein</fullName>
    </submittedName>
</protein>
<dbReference type="InterPro" id="IPR036837">
    <property type="entry name" value="Cation_efflux_CTD_sf"/>
</dbReference>
<feature type="transmembrane region" description="Helical" evidence="10">
    <location>
        <begin position="55"/>
        <end position="76"/>
    </location>
</feature>
<evidence type="ECO:0000256" key="3">
    <source>
        <dbReference type="ARBA" id="ARBA00022448"/>
    </source>
</evidence>
<dbReference type="Pfam" id="PF10328">
    <property type="entry name" value="7TM_GPCR_Srx"/>
    <property type="match status" value="1"/>
</dbReference>
<evidence type="ECO:0000256" key="9">
    <source>
        <dbReference type="SAM" id="MobiDB-lite"/>
    </source>
</evidence>
<dbReference type="Gene3D" id="1.20.1070.10">
    <property type="entry name" value="Rhodopsin 7-helix transmembrane proteins"/>
    <property type="match status" value="1"/>
</dbReference>
<dbReference type="GO" id="GO:0010043">
    <property type="term" value="P:response to zinc ion"/>
    <property type="evidence" value="ECO:0007669"/>
    <property type="project" value="TreeGrafter"/>
</dbReference>
<dbReference type="Pfam" id="PF01545">
    <property type="entry name" value="Cation_efflux"/>
    <property type="match status" value="1"/>
</dbReference>
<accession>A0AA36CFM6</accession>
<keyword evidence="3" id="KW-0813">Transport</keyword>
<evidence type="ECO:0000313" key="14">
    <source>
        <dbReference type="EMBL" id="CAJ0568144.1"/>
    </source>
</evidence>
<evidence type="ECO:0000256" key="6">
    <source>
        <dbReference type="ARBA" id="ARBA00022989"/>
    </source>
</evidence>
<dbReference type="Gene3D" id="1.20.1510.10">
    <property type="entry name" value="Cation efflux protein transmembrane domain"/>
    <property type="match status" value="1"/>
</dbReference>
<dbReference type="GO" id="GO:0005385">
    <property type="term" value="F:zinc ion transmembrane transporter activity"/>
    <property type="evidence" value="ECO:0007669"/>
    <property type="project" value="TreeGrafter"/>
</dbReference>
<dbReference type="GO" id="GO:0005886">
    <property type="term" value="C:plasma membrane"/>
    <property type="evidence" value="ECO:0007669"/>
    <property type="project" value="TreeGrafter"/>
</dbReference>
<feature type="transmembrane region" description="Helical" evidence="10">
    <location>
        <begin position="383"/>
        <end position="402"/>
    </location>
</feature>
<sequence>MDADHLAVQAIFPYLAGGSAICCVLNIAIVTVIAKNESLRGNFYKISVVQTIMELLWALVFFVLILPSQIGYYAITFEQSDFLTAIAQPVRMLLFTAAILTTIERVTIAHAPEVGWTLFRRGLILALIFVIPTFLVAIIFRDRDEWTSRVDFTECDTTIDCVLEFILEGALFALTIAAVISFVLTMIGAIKSGSKEEKHAHAIATTIVIIDYVPLLCESVRSVIAFRLHRVFDFRLDNSLFIASVITLTLSSCLRPLLLAIFDPQIRALLFAHLCNQCRTSSITSHQADAPSNASHGAHHGGASVKTNAVGEVQKAPRRLTPFPISSSFRCRTLRYFGENRRLTGLTSYNATGMAKSDTTASFHCHDHDEKKEDEKNRKARRILWISVLICLLFMICEVVGGKIANSLAIITDAAHLLTDLASMLISLFSLYIANRPANQKMSWGFHRAEVLGAFFSVFLIWVVTGVLVVLAISRIIKGDHEVEPKIMAITASLGVLVNLIMGALLFFGGHSHSHGGGGHGHSHGGSPKKNKKKQQKDIESAHGHSHEGGHGHSHAGGHGHSHGGGHGHSHSGSDASHETEAQNTAHGHSHEEKESKGHAHDGANINVRAAFIHVLGDLIQSVGVLIAALVILFVPSWTILDPICTLIFSVIVLSTTIYILRDALVVLLEGRPASVDFSEVIQSLQSIPGIEKVHDLRIWALTMDKVAVSVHLEVTDERDSQRILRETRAMLKREHNVHECTVQIETYSSEKDDCHRCVPLKK</sequence>
<evidence type="ECO:0000256" key="5">
    <source>
        <dbReference type="ARBA" id="ARBA00022906"/>
    </source>
</evidence>
<keyword evidence="5" id="KW-0864">Zinc transport</keyword>
<dbReference type="PANTHER" id="PTHR11562">
    <property type="entry name" value="CATION EFFLUX PROTEIN/ ZINC TRANSPORTER"/>
    <property type="match status" value="1"/>
</dbReference>
<feature type="compositionally biased region" description="Basic and acidic residues" evidence="9">
    <location>
        <begin position="589"/>
        <end position="599"/>
    </location>
</feature>
<evidence type="ECO:0000256" key="1">
    <source>
        <dbReference type="ARBA" id="ARBA00004141"/>
    </source>
</evidence>
<dbReference type="SUPFAM" id="SSF161111">
    <property type="entry name" value="Cation efflux protein transmembrane domain-like"/>
    <property type="match status" value="1"/>
</dbReference>
<feature type="transmembrane region" description="Helical" evidence="10">
    <location>
        <begin position="647"/>
        <end position="669"/>
    </location>
</feature>
<keyword evidence="6 10" id="KW-1133">Transmembrane helix</keyword>
<proteinExistence type="inferred from homology"/>
<feature type="transmembrane region" description="Helical" evidence="10">
    <location>
        <begin position="454"/>
        <end position="477"/>
    </location>
</feature>
<feature type="transmembrane region" description="Helical" evidence="10">
    <location>
        <begin position="202"/>
        <end position="228"/>
    </location>
</feature>
<gene>
    <name evidence="14" type="ORF">MSPICULIGERA_LOCUS6671</name>
</gene>
<evidence type="ECO:0000256" key="4">
    <source>
        <dbReference type="ARBA" id="ARBA00022692"/>
    </source>
</evidence>
<keyword evidence="8 10" id="KW-0472">Membrane</keyword>
<dbReference type="NCBIfam" id="TIGR01297">
    <property type="entry name" value="CDF"/>
    <property type="match status" value="1"/>
</dbReference>
<dbReference type="InterPro" id="IPR027469">
    <property type="entry name" value="Cation_efflux_TMD_sf"/>
</dbReference>
<comment type="subcellular location">
    <subcellularLocation>
        <location evidence="1">Membrane</location>
        <topology evidence="1">Multi-pass membrane protein</topology>
    </subcellularLocation>
</comment>
<dbReference type="InterPro" id="IPR050681">
    <property type="entry name" value="CDF/SLC30A"/>
</dbReference>
<dbReference type="EMBL" id="CATQJA010001671">
    <property type="protein sequence ID" value="CAJ0568144.1"/>
    <property type="molecule type" value="Genomic_DNA"/>
</dbReference>
<dbReference type="Gene3D" id="3.30.70.1350">
    <property type="entry name" value="Cation efflux protein, cytoplasmic domain"/>
    <property type="match status" value="1"/>
</dbReference>
<feature type="region of interest" description="Disordered" evidence="9">
    <location>
        <begin position="514"/>
        <end position="599"/>
    </location>
</feature>
<feature type="compositionally biased region" description="Basic residues" evidence="9">
    <location>
        <begin position="521"/>
        <end position="535"/>
    </location>
</feature>
<dbReference type="SUPFAM" id="SSF81321">
    <property type="entry name" value="Family A G protein-coupled receptor-like"/>
    <property type="match status" value="1"/>
</dbReference>
<feature type="transmembrane region" description="Helical" evidence="10">
    <location>
        <begin position="12"/>
        <end position="34"/>
    </location>
</feature>
<name>A0AA36CFM6_9BILA</name>
<dbReference type="InterPro" id="IPR058533">
    <property type="entry name" value="Cation_efflux_TM"/>
</dbReference>
<keyword evidence="15" id="KW-1185">Reference proteome</keyword>
<dbReference type="SUPFAM" id="SSF160240">
    <property type="entry name" value="Cation efflux protein cytoplasmic domain-like"/>
    <property type="match status" value="1"/>
</dbReference>
<dbReference type="Proteomes" id="UP001177023">
    <property type="component" value="Unassembled WGS sequence"/>
</dbReference>
<keyword evidence="5" id="KW-0862">Zinc</keyword>
<comment type="similarity">
    <text evidence="2">Belongs to the cation diffusion facilitator (CDF) transporter (TC 2.A.4) family. SLC30A subfamily.</text>
</comment>
<feature type="transmembrane region" description="Helical" evidence="10">
    <location>
        <begin position="489"/>
        <end position="508"/>
    </location>
</feature>
<feature type="domain" description="7TM GPCR serpentine receptor class x (Srx)" evidence="12">
    <location>
        <begin position="21"/>
        <end position="189"/>
    </location>
</feature>
<evidence type="ECO:0000256" key="10">
    <source>
        <dbReference type="SAM" id="Phobius"/>
    </source>
</evidence>
<feature type="transmembrane region" description="Helical" evidence="10">
    <location>
        <begin position="123"/>
        <end position="140"/>
    </location>
</feature>
<evidence type="ECO:0000259" key="11">
    <source>
        <dbReference type="Pfam" id="PF01545"/>
    </source>
</evidence>
<evidence type="ECO:0000256" key="8">
    <source>
        <dbReference type="ARBA" id="ARBA00023136"/>
    </source>
</evidence>
<keyword evidence="4 10" id="KW-0812">Transmembrane</keyword>
<comment type="caution">
    <text evidence="14">The sequence shown here is derived from an EMBL/GenBank/DDBJ whole genome shotgun (WGS) entry which is preliminary data.</text>
</comment>